<dbReference type="RefSeq" id="WP_014944305.1">
    <property type="nucleotide sequence ID" value="NZ_KE356190.1"/>
</dbReference>
<dbReference type="SMART" id="SM01240">
    <property type="entry name" value="IMPDH"/>
    <property type="match status" value="1"/>
</dbReference>
<dbReference type="PROSITE" id="PS00487">
    <property type="entry name" value="IMP_DH_GMP_RED"/>
    <property type="match status" value="1"/>
</dbReference>
<feature type="domain" description="IMP dehydrogenase/GMP reductase" evidence="9">
    <location>
        <begin position="4"/>
        <end position="343"/>
    </location>
</feature>
<dbReference type="InterPro" id="IPR013785">
    <property type="entry name" value="Aldolase_TIM"/>
</dbReference>
<dbReference type="PANTHER" id="PTHR11911:SF111">
    <property type="entry name" value="INOSINE-5'-MONOPHOSPHATE DEHYDROGENASE"/>
    <property type="match status" value="1"/>
</dbReference>
<keyword evidence="3" id="KW-0332">GMP biosynthesis</keyword>
<keyword evidence="10" id="KW-0503">Monooxygenase</keyword>
<evidence type="ECO:0000256" key="4">
    <source>
        <dbReference type="ARBA" id="ARBA00022755"/>
    </source>
</evidence>
<keyword evidence="4" id="KW-0658">Purine biosynthesis</keyword>
<gene>
    <name evidence="10" type="ORF">CP99DC5_1027</name>
</gene>
<comment type="caution">
    <text evidence="10">The sequence shown here is derived from an EMBL/GenBank/DDBJ whole genome shotgun (WGS) entry which is preliminary data.</text>
</comment>
<evidence type="ECO:0000256" key="7">
    <source>
        <dbReference type="ARBA" id="ARBA00023027"/>
    </source>
</evidence>
<evidence type="ECO:0000313" key="10">
    <source>
        <dbReference type="EMBL" id="EPJ27429.1"/>
    </source>
</evidence>
<dbReference type="GO" id="GO:0004497">
    <property type="term" value="F:monooxygenase activity"/>
    <property type="evidence" value="ECO:0007669"/>
    <property type="project" value="UniProtKB-KW"/>
</dbReference>
<dbReference type="InterPro" id="IPR001093">
    <property type="entry name" value="IMP_DH_GMPRt"/>
</dbReference>
<reference evidence="10 11" key="1">
    <citation type="submission" date="2013-04" db="EMBL/GenBank/DDBJ databases">
        <title>Genome sequence of Chlamydia psittaci 99DC5.</title>
        <authorList>
            <person name="Huot-Creasy H."/>
            <person name="McCracken C.L."/>
            <person name="Humphries M."/>
            <person name="Sachse K."/>
            <person name="Laroucau K."/>
            <person name="Bavoil P."/>
            <person name="Myers G.S."/>
        </authorList>
    </citation>
    <scope>NUCLEOTIDE SEQUENCE [LARGE SCALE GENOMIC DNA]</scope>
    <source>
        <strain evidence="10 11">99DC5</strain>
    </source>
</reference>
<keyword evidence="7" id="KW-0520">NAD</keyword>
<evidence type="ECO:0000256" key="3">
    <source>
        <dbReference type="ARBA" id="ARBA00022749"/>
    </source>
</evidence>
<sequence length="358" mass="38030">MREALTFDDVLLKPQYSEVLPQETCLSSSVSKSLPLSIPILSAAMDSITEFSMARGMAVAGGLGVVHKNLTVNEQVSVVKQIKSQDASFAVGCAVGVGQQGWERADMLVEAGVDALVVDTAHGHSRLVLDTAEYLKKNYPEVTLIVGNIVSREAALCLAEIGVDAVKVGIGPGSICTTRIVSGVGVPQLTAIMDVVEALRGSSVRIIADGGMRYSGDIVKALAAGAHCVMLGSMLAGTNETPGDIVHVHGQAYKMYRGMGSQGAMEKGSAERYFQECNAKKFVPEGVEGLVPYKGSLDDVLYQILGGLRSGMGYLGARNLEELQKNAVFVRITHSGKTESHIHNLQYVQGTLNYQISK</sequence>
<evidence type="ECO:0000256" key="6">
    <source>
        <dbReference type="ARBA" id="ARBA00023002"/>
    </source>
</evidence>
<keyword evidence="11" id="KW-1185">Reference proteome</keyword>
<organism evidence="10 11">
    <name type="scientific">Chlamydia psittaci 99DC5</name>
    <dbReference type="NCBI Taxonomy" id="1112251"/>
    <lineage>
        <taxon>Bacteria</taxon>
        <taxon>Pseudomonadati</taxon>
        <taxon>Chlamydiota</taxon>
        <taxon>Chlamydiia</taxon>
        <taxon>Chlamydiales</taxon>
        <taxon>Chlamydiaceae</taxon>
        <taxon>Chlamydia/Chlamydophila group</taxon>
        <taxon>Chlamydia</taxon>
    </lineage>
</organism>
<evidence type="ECO:0000256" key="1">
    <source>
        <dbReference type="ARBA" id="ARBA00001958"/>
    </source>
</evidence>
<keyword evidence="6" id="KW-0560">Oxidoreductase</keyword>
<name>A0ABP2X252_CHLPS</name>
<dbReference type="Pfam" id="PF00478">
    <property type="entry name" value="IMPDH"/>
    <property type="match status" value="1"/>
</dbReference>
<comment type="similarity">
    <text evidence="2">Belongs to the IMPDH/GMPR family.</text>
</comment>
<dbReference type="Gene3D" id="3.20.20.70">
    <property type="entry name" value="Aldolase class I"/>
    <property type="match status" value="1"/>
</dbReference>
<comment type="catalytic activity">
    <reaction evidence="8">
        <text>IMP + NAD(+) + H2O = XMP + NADH + H(+)</text>
        <dbReference type="Rhea" id="RHEA:11708"/>
        <dbReference type="ChEBI" id="CHEBI:15377"/>
        <dbReference type="ChEBI" id="CHEBI:15378"/>
        <dbReference type="ChEBI" id="CHEBI:57464"/>
        <dbReference type="ChEBI" id="CHEBI:57540"/>
        <dbReference type="ChEBI" id="CHEBI:57945"/>
        <dbReference type="ChEBI" id="CHEBI:58053"/>
        <dbReference type="EC" id="1.1.1.205"/>
    </reaction>
</comment>
<dbReference type="InterPro" id="IPR005990">
    <property type="entry name" value="IMP_DH"/>
</dbReference>
<dbReference type="InterPro" id="IPR015875">
    <property type="entry name" value="IMP_DH/GMP_Rdtase_CS"/>
</dbReference>
<evidence type="ECO:0000313" key="11">
    <source>
        <dbReference type="Proteomes" id="UP000014627"/>
    </source>
</evidence>
<proteinExistence type="inferred from homology"/>
<dbReference type="Proteomes" id="UP000014627">
    <property type="component" value="Unassembled WGS sequence"/>
</dbReference>
<evidence type="ECO:0000256" key="8">
    <source>
        <dbReference type="ARBA" id="ARBA00048028"/>
    </source>
</evidence>
<evidence type="ECO:0000259" key="9">
    <source>
        <dbReference type="Pfam" id="PF00478"/>
    </source>
</evidence>
<dbReference type="EMBL" id="ATLC01000055">
    <property type="protein sequence ID" value="EPJ27429.1"/>
    <property type="molecule type" value="Genomic_DNA"/>
</dbReference>
<comment type="cofactor">
    <cofactor evidence="1">
        <name>K(+)</name>
        <dbReference type="ChEBI" id="CHEBI:29103"/>
    </cofactor>
</comment>
<dbReference type="PANTHER" id="PTHR11911">
    <property type="entry name" value="INOSINE-5-MONOPHOSPHATE DEHYDROGENASE RELATED"/>
    <property type="match status" value="1"/>
</dbReference>
<dbReference type="SUPFAM" id="SSF51412">
    <property type="entry name" value="Inosine monophosphate dehydrogenase (IMPDH)"/>
    <property type="match status" value="1"/>
</dbReference>
<accession>A0ABP2X252</accession>
<evidence type="ECO:0000256" key="5">
    <source>
        <dbReference type="ARBA" id="ARBA00022958"/>
    </source>
</evidence>
<evidence type="ECO:0000256" key="2">
    <source>
        <dbReference type="ARBA" id="ARBA00005502"/>
    </source>
</evidence>
<keyword evidence="5" id="KW-0630">Potassium</keyword>
<protein>
    <submittedName>
        <fullName evidence="10">Nitronate monooxygenase family protein</fullName>
    </submittedName>
</protein>
<dbReference type="CDD" id="cd00381">
    <property type="entry name" value="IMPDH"/>
    <property type="match status" value="1"/>
</dbReference>